<proteinExistence type="predicted"/>
<accession>A0A5Y3V907</accession>
<comment type="caution">
    <text evidence="2">The sequence shown here is derived from an EMBL/GenBank/DDBJ whole genome shotgun (WGS) entry which is preliminary data.</text>
</comment>
<name>A0A5Y3V907_SALER</name>
<reference evidence="2" key="1">
    <citation type="submission" date="2019-07" db="EMBL/GenBank/DDBJ databases">
        <authorList>
            <person name="Ashton P.M."/>
            <person name="Dallman T."/>
            <person name="Nair S."/>
            <person name="De Pinna E."/>
            <person name="Peters T."/>
            <person name="Grant K."/>
        </authorList>
    </citation>
    <scope>NUCLEOTIDE SEQUENCE [LARGE SCALE GENOMIC DNA]</scope>
    <source>
        <strain evidence="2">598112</strain>
    </source>
</reference>
<sequence length="147" mass="16534">MFVNVKLYLLPILTISFLSYGACINDRDKITVSGNLSVQNFPGPPNFESVNRGDEKISVFMLHVDKGSRLDCVIDTTYSGDKINSDSKGKNWNEFMEIIPGDKSAQYEKLIGARVSITGYVFLAASPYHYTPALIYHMTELKRVSER</sequence>
<dbReference type="Proteomes" id="UP000839824">
    <property type="component" value="Unassembled WGS sequence"/>
</dbReference>
<dbReference type="InterPro" id="IPR027826">
    <property type="entry name" value="DUF4431"/>
</dbReference>
<organism evidence="2">
    <name type="scientific">Salmonella enterica subsp. salamae</name>
    <dbReference type="NCBI Taxonomy" id="59202"/>
    <lineage>
        <taxon>Bacteria</taxon>
        <taxon>Pseudomonadati</taxon>
        <taxon>Pseudomonadota</taxon>
        <taxon>Gammaproteobacteria</taxon>
        <taxon>Enterobacterales</taxon>
        <taxon>Enterobacteriaceae</taxon>
        <taxon>Salmonella</taxon>
    </lineage>
</organism>
<evidence type="ECO:0000313" key="2">
    <source>
        <dbReference type="EMBL" id="ECJ2328648.1"/>
    </source>
</evidence>
<dbReference type="Pfam" id="PF14485">
    <property type="entry name" value="DUF4431"/>
    <property type="match status" value="1"/>
</dbReference>
<gene>
    <name evidence="2" type="ORF">FNJ06_24285</name>
</gene>
<feature type="domain" description="DUF4431" evidence="1">
    <location>
        <begin position="102"/>
        <end position="135"/>
    </location>
</feature>
<protein>
    <submittedName>
        <fullName evidence="2">DUF4431 domain-containing protein</fullName>
    </submittedName>
</protein>
<dbReference type="EMBL" id="AAIXRY010000057">
    <property type="protein sequence ID" value="ECJ2328648.1"/>
    <property type="molecule type" value="Genomic_DNA"/>
</dbReference>
<dbReference type="AlphaFoldDB" id="A0A5Y3V907"/>
<evidence type="ECO:0000259" key="1">
    <source>
        <dbReference type="Pfam" id="PF14485"/>
    </source>
</evidence>